<dbReference type="Proteomes" id="UP000035740">
    <property type="component" value="Chromosome 4"/>
</dbReference>
<keyword evidence="6" id="KW-0804">Transcription</keyword>
<dbReference type="GO" id="GO:0043565">
    <property type="term" value="F:sequence-specific DNA binding"/>
    <property type="evidence" value="ECO:0007669"/>
    <property type="project" value="TreeGrafter"/>
</dbReference>
<evidence type="ECO:0000256" key="6">
    <source>
        <dbReference type="ARBA" id="ARBA00023163"/>
    </source>
</evidence>
<evidence type="ECO:0000256" key="1">
    <source>
        <dbReference type="ARBA" id="ARBA00004123"/>
    </source>
</evidence>
<sequence length="542" mass="61079">MKEVSLQDLAMQISAILEPALRKVVKEEVEPLMFFLQSSPRHSLRRDLVPSRSLQLLFVNKLPSTIFTNSKVEDEEHEPLQIKLVDAQSKSVIHGLFSSIKVEIFALNGDFDADGRDDWNETEFNNNILRERQGKRPLLVGDVSFALVGGLGTIENITFTDNSSWVRSRKFKLGVRVVSRASLEFGIREAVSEAFTVLDHRGESYQKHSTPSLDDPVWRLKKISKQGASHLKLEKIGIKTVKDFLVQYHINSLHLRNVLGKGVANRTWDTMVKHANECHLDGTYYSYCNEAEGAELLFNCVYKVVAVKFEGQDYQPVDICQKVLVDKLKESAFMNVNQLIPVHNPYAISTSMQPQIEHVAYSSLKLDLQHDARSTIDQDEPEKQMDINLSDSSSYPCTVEDGYLLEDDSASQTNQPIQGFTQSSFLTGDYSAEPSDGAYNWYRNNPMATFAQNNQFGELSDLQTSPFCSLANNWGQGDGFLTTSTPAAHVGFLFQQPDLSFDIPGTVKSKAGWCKIRAAVMWKIIRRKAAARRKAKFSFGYH</sequence>
<evidence type="ECO:0000256" key="3">
    <source>
        <dbReference type="ARBA" id="ARBA00023015"/>
    </source>
</evidence>
<dbReference type="Pfam" id="PF20451">
    <property type="entry name" value="Calmod_bind_M"/>
    <property type="match status" value="1"/>
</dbReference>
<dbReference type="PANTHER" id="PTHR31713">
    <property type="entry name" value="OS02G0177800 PROTEIN"/>
    <property type="match status" value="1"/>
</dbReference>
<dbReference type="Pfam" id="PF20452">
    <property type="entry name" value="Calmod_bind_C"/>
    <property type="match status" value="1"/>
</dbReference>
<accession>A0A0J8CLB8</accession>
<gene>
    <name evidence="11" type="ORF">BVRB_4g076410</name>
</gene>
<evidence type="ECO:0000259" key="10">
    <source>
        <dbReference type="Pfam" id="PF20452"/>
    </source>
</evidence>
<dbReference type="GO" id="GO:0005634">
    <property type="term" value="C:nucleus"/>
    <property type="evidence" value="ECO:0007669"/>
    <property type="project" value="UniProtKB-SubCell"/>
</dbReference>
<dbReference type="Gramene" id="KMT14287">
    <property type="protein sequence ID" value="KMT14287"/>
    <property type="gene ID" value="BVRB_4g076410"/>
</dbReference>
<reference evidence="11 12" key="1">
    <citation type="journal article" date="2014" name="Nature">
        <title>The genome of the recently domesticated crop plant sugar beet (Beta vulgaris).</title>
        <authorList>
            <person name="Dohm J.C."/>
            <person name="Minoche A.E."/>
            <person name="Holtgrawe D."/>
            <person name="Capella-Gutierrez S."/>
            <person name="Zakrzewski F."/>
            <person name="Tafer H."/>
            <person name="Rupp O."/>
            <person name="Sorensen T.R."/>
            <person name="Stracke R."/>
            <person name="Reinhardt R."/>
            <person name="Goesmann A."/>
            <person name="Kraft T."/>
            <person name="Schulz B."/>
            <person name="Stadler P.F."/>
            <person name="Schmidt T."/>
            <person name="Gabaldon T."/>
            <person name="Lehrach H."/>
            <person name="Weisshaar B."/>
            <person name="Himmelbauer H."/>
        </authorList>
    </citation>
    <scope>NUCLEOTIDE SEQUENCE [LARGE SCALE GENOMIC DNA]</scope>
    <source>
        <tissue evidence="11">Taproot</tissue>
    </source>
</reference>
<dbReference type="InterPro" id="IPR046830">
    <property type="entry name" value="Calmod_bind_M"/>
</dbReference>
<comment type="similarity">
    <text evidence="2">Belongs to the plant ACBP60 protein family.</text>
</comment>
<dbReference type="Pfam" id="PF07887">
    <property type="entry name" value="Calmodulin_bind"/>
    <property type="match status" value="1"/>
</dbReference>
<dbReference type="EMBL" id="KQ090068">
    <property type="protein sequence ID" value="KMT14287.1"/>
    <property type="molecule type" value="Genomic_DNA"/>
</dbReference>
<protein>
    <submittedName>
        <fullName evidence="11">Uncharacterized protein</fullName>
    </submittedName>
</protein>
<organism evidence="11 12">
    <name type="scientific">Beta vulgaris subsp. vulgaris</name>
    <name type="common">Beet</name>
    <dbReference type="NCBI Taxonomy" id="3555"/>
    <lineage>
        <taxon>Eukaryota</taxon>
        <taxon>Viridiplantae</taxon>
        <taxon>Streptophyta</taxon>
        <taxon>Embryophyta</taxon>
        <taxon>Tracheophyta</taxon>
        <taxon>Spermatophyta</taxon>
        <taxon>Magnoliopsida</taxon>
        <taxon>eudicotyledons</taxon>
        <taxon>Gunneridae</taxon>
        <taxon>Pentapetalae</taxon>
        <taxon>Caryophyllales</taxon>
        <taxon>Chenopodiaceae</taxon>
        <taxon>Betoideae</taxon>
        <taxon>Beta</taxon>
    </lineage>
</organism>
<dbReference type="OrthoDB" id="748178at2759"/>
<name>A0A0J8CLB8_BETVV</name>
<dbReference type="GO" id="GO:0003700">
    <property type="term" value="F:DNA-binding transcription factor activity"/>
    <property type="evidence" value="ECO:0007669"/>
    <property type="project" value="TreeGrafter"/>
</dbReference>
<dbReference type="InterPro" id="IPR012416">
    <property type="entry name" value="CBP60"/>
</dbReference>
<dbReference type="PANTHER" id="PTHR31713:SF43">
    <property type="entry name" value="CALMODULIN-BINDING PROTEIN 60 G"/>
    <property type="match status" value="1"/>
</dbReference>
<keyword evidence="4" id="KW-0238">DNA-binding</keyword>
<dbReference type="OMA" id="HAYKNIN"/>
<evidence type="ECO:0000256" key="4">
    <source>
        <dbReference type="ARBA" id="ARBA00023125"/>
    </source>
</evidence>
<keyword evidence="7" id="KW-0539">Nucleus</keyword>
<feature type="domain" description="Calmodulin binding protein C-terminal" evidence="10">
    <location>
        <begin position="284"/>
        <end position="341"/>
    </location>
</feature>
<evidence type="ECO:0000313" key="12">
    <source>
        <dbReference type="Proteomes" id="UP000035740"/>
    </source>
</evidence>
<dbReference type="eggNOG" id="ENOG502QWE3">
    <property type="taxonomic scope" value="Eukaryota"/>
</dbReference>
<dbReference type="GO" id="GO:0005516">
    <property type="term" value="F:calmodulin binding"/>
    <property type="evidence" value="ECO:0007669"/>
    <property type="project" value="InterPro"/>
</dbReference>
<comment type="subcellular location">
    <subcellularLocation>
        <location evidence="1">Nucleus</location>
    </subcellularLocation>
</comment>
<evidence type="ECO:0000313" key="11">
    <source>
        <dbReference type="EMBL" id="KMT14287.1"/>
    </source>
</evidence>
<dbReference type="InterPro" id="IPR046829">
    <property type="entry name" value="Calmod_bind_C"/>
</dbReference>
<keyword evidence="12" id="KW-1185">Reference proteome</keyword>
<feature type="domain" description="Calmodulin binding protein-like N-terminal" evidence="8">
    <location>
        <begin position="54"/>
        <end position="200"/>
    </location>
</feature>
<evidence type="ECO:0000256" key="7">
    <source>
        <dbReference type="ARBA" id="ARBA00023242"/>
    </source>
</evidence>
<evidence type="ECO:0000259" key="9">
    <source>
        <dbReference type="Pfam" id="PF20451"/>
    </source>
</evidence>
<keyword evidence="3" id="KW-0805">Transcription regulation</keyword>
<evidence type="ECO:0000259" key="8">
    <source>
        <dbReference type="Pfam" id="PF07887"/>
    </source>
</evidence>
<dbReference type="InterPro" id="IPR046831">
    <property type="entry name" value="Calmodulin_bind_N"/>
</dbReference>
<evidence type="ECO:0000256" key="2">
    <source>
        <dbReference type="ARBA" id="ARBA00007214"/>
    </source>
</evidence>
<keyword evidence="5" id="KW-0010">Activator</keyword>
<evidence type="ECO:0000256" key="5">
    <source>
        <dbReference type="ARBA" id="ARBA00023159"/>
    </source>
</evidence>
<dbReference type="AlphaFoldDB" id="A0A0J8CLB8"/>
<feature type="domain" description="Calmodulin binding protein central" evidence="9">
    <location>
        <begin position="213"/>
        <end position="278"/>
    </location>
</feature>
<proteinExistence type="inferred from homology"/>
<dbReference type="GO" id="GO:0080142">
    <property type="term" value="P:regulation of salicylic acid biosynthetic process"/>
    <property type="evidence" value="ECO:0007669"/>
    <property type="project" value="TreeGrafter"/>
</dbReference>